<evidence type="ECO:0000256" key="1">
    <source>
        <dbReference type="ARBA" id="ARBA00010247"/>
    </source>
</evidence>
<dbReference type="AlphaFoldDB" id="A0AAD1ZL67"/>
<sequence length="317" mass="35662">MQPPEMSIESDVVEDFFQARRKQAEARVERCILRVQEMFRSMKSAPPFPSQLERSLSLFPRLLLWPPPRFKNAPASTASSSSSAHHHDCCRLLPHHNLSKPVNHQHQARVHKPVNPHPTSSTISSSNSPQTHEPKPELQALIREVSINSSAHSRWKHSIGSDGRNKENKARIQRIIAAGKALANVVRIGKEVIVFKSSKTEKHVSEFASKLTSLEVPTSTVGDGFLNLATSSAHTHKKSTENPLAVSHSREESEEKMAKSKNHTAHNQSHKAHKNGIKKPKRHRHTSTKGMDPKFLRNQRYARKHNKKSGETATEEE</sequence>
<dbReference type="InterPro" id="IPR002673">
    <property type="entry name" value="Ribosomal_eL29"/>
</dbReference>
<keyword evidence="2" id="KW-0689">Ribosomal protein</keyword>
<reference evidence="5" key="1">
    <citation type="submission" date="2023-05" db="EMBL/GenBank/DDBJ databases">
        <authorList>
            <person name="Huff M."/>
        </authorList>
    </citation>
    <scope>NUCLEOTIDE SEQUENCE</scope>
</reference>
<gene>
    <name evidence="5" type="ORF">FPE_LOCUS18523</name>
</gene>
<protein>
    <recommendedName>
        <fullName evidence="7">60S ribosomal protein L29</fullName>
    </recommendedName>
</protein>
<dbReference type="GO" id="GO:0003735">
    <property type="term" value="F:structural constituent of ribosome"/>
    <property type="evidence" value="ECO:0007669"/>
    <property type="project" value="InterPro"/>
</dbReference>
<evidence type="ECO:0000256" key="3">
    <source>
        <dbReference type="ARBA" id="ARBA00023274"/>
    </source>
</evidence>
<keyword evidence="6" id="KW-1185">Reference proteome</keyword>
<dbReference type="Proteomes" id="UP000834106">
    <property type="component" value="Chromosome 11"/>
</dbReference>
<evidence type="ECO:0008006" key="7">
    <source>
        <dbReference type="Google" id="ProtNLM"/>
    </source>
</evidence>
<evidence type="ECO:0000256" key="2">
    <source>
        <dbReference type="ARBA" id="ARBA00022980"/>
    </source>
</evidence>
<dbReference type="Pfam" id="PF01779">
    <property type="entry name" value="Ribosomal_L29e"/>
    <property type="match status" value="1"/>
</dbReference>
<proteinExistence type="inferred from homology"/>
<feature type="compositionally biased region" description="Basic residues" evidence="4">
    <location>
        <begin position="259"/>
        <end position="287"/>
    </location>
</feature>
<feature type="region of interest" description="Disordered" evidence="4">
    <location>
        <begin position="232"/>
        <end position="317"/>
    </location>
</feature>
<keyword evidence="3" id="KW-0687">Ribonucleoprotein</keyword>
<dbReference type="PANTHER" id="PTHR12884">
    <property type="entry name" value="60S RIBOSOMAL PROTEIN L29"/>
    <property type="match status" value="1"/>
</dbReference>
<name>A0AAD1ZL67_9LAMI</name>
<evidence type="ECO:0000313" key="5">
    <source>
        <dbReference type="EMBL" id="CAI9771093.1"/>
    </source>
</evidence>
<evidence type="ECO:0000313" key="6">
    <source>
        <dbReference type="Proteomes" id="UP000834106"/>
    </source>
</evidence>
<dbReference type="PANTHER" id="PTHR12884:SF39">
    <property type="entry name" value="LARGE RIBOSOMAL SUBUNIT PROTEIN EL29Y-RELATED"/>
    <property type="match status" value="1"/>
</dbReference>
<comment type="similarity">
    <text evidence="1">Belongs to the eukaryotic ribosomal protein eL29 family.</text>
</comment>
<accession>A0AAD1ZL67</accession>
<dbReference type="GO" id="GO:0022625">
    <property type="term" value="C:cytosolic large ribosomal subunit"/>
    <property type="evidence" value="ECO:0007669"/>
    <property type="project" value="TreeGrafter"/>
</dbReference>
<dbReference type="EMBL" id="OU503046">
    <property type="protein sequence ID" value="CAI9771093.1"/>
    <property type="molecule type" value="Genomic_DNA"/>
</dbReference>
<feature type="region of interest" description="Disordered" evidence="4">
    <location>
        <begin position="102"/>
        <end position="136"/>
    </location>
</feature>
<dbReference type="GO" id="GO:0002181">
    <property type="term" value="P:cytoplasmic translation"/>
    <property type="evidence" value="ECO:0007669"/>
    <property type="project" value="TreeGrafter"/>
</dbReference>
<evidence type="ECO:0000256" key="4">
    <source>
        <dbReference type="SAM" id="MobiDB-lite"/>
    </source>
</evidence>
<feature type="compositionally biased region" description="Basic and acidic residues" evidence="4">
    <location>
        <begin position="248"/>
        <end position="258"/>
    </location>
</feature>
<organism evidence="5 6">
    <name type="scientific">Fraxinus pennsylvanica</name>
    <dbReference type="NCBI Taxonomy" id="56036"/>
    <lineage>
        <taxon>Eukaryota</taxon>
        <taxon>Viridiplantae</taxon>
        <taxon>Streptophyta</taxon>
        <taxon>Embryophyta</taxon>
        <taxon>Tracheophyta</taxon>
        <taxon>Spermatophyta</taxon>
        <taxon>Magnoliopsida</taxon>
        <taxon>eudicotyledons</taxon>
        <taxon>Gunneridae</taxon>
        <taxon>Pentapetalae</taxon>
        <taxon>asterids</taxon>
        <taxon>lamiids</taxon>
        <taxon>Lamiales</taxon>
        <taxon>Oleaceae</taxon>
        <taxon>Oleeae</taxon>
        <taxon>Fraxinus</taxon>
    </lineage>
</organism>
<dbReference type="Gene3D" id="6.10.140.1730">
    <property type="match status" value="1"/>
</dbReference>
<feature type="compositionally biased region" description="Low complexity" evidence="4">
    <location>
        <begin position="117"/>
        <end position="131"/>
    </location>
</feature>